<dbReference type="InterPro" id="IPR019405">
    <property type="entry name" value="Lactonase_7-beta_prop"/>
</dbReference>
<protein>
    <recommendedName>
        <fullName evidence="4">PQQ-dependent catabolism-associated beta-propeller protein</fullName>
    </recommendedName>
</protein>
<evidence type="ECO:0000313" key="3">
    <source>
        <dbReference type="Proteomes" id="UP000095039"/>
    </source>
</evidence>
<dbReference type="PANTHER" id="PTHR47197:SF3">
    <property type="entry name" value="DIHYDRO-HEME D1 DEHYDROGENASE"/>
    <property type="match status" value="1"/>
</dbReference>
<comment type="caution">
    <text evidence="2">The sequence shown here is derived from an EMBL/GenBank/DDBJ whole genome shotgun (WGS) entry which is preliminary data.</text>
</comment>
<gene>
    <name evidence="2" type="ORF">A1OK_11340</name>
</gene>
<dbReference type="InterPro" id="IPR011045">
    <property type="entry name" value="N2O_reductase_N"/>
</dbReference>
<accession>A0A1E5C514</accession>
<dbReference type="InterPro" id="IPR051200">
    <property type="entry name" value="Host-pathogen_enzymatic-act"/>
</dbReference>
<dbReference type="AlphaFoldDB" id="A0A1E5C514"/>
<evidence type="ECO:0000313" key="2">
    <source>
        <dbReference type="EMBL" id="OEE60537.1"/>
    </source>
</evidence>
<name>A0A1E5C514_9GAMM</name>
<feature type="chain" id="PRO_5009172374" description="PQQ-dependent catabolism-associated beta-propeller protein" evidence="1">
    <location>
        <begin position="23"/>
        <end position="325"/>
    </location>
</feature>
<dbReference type="Proteomes" id="UP000095039">
    <property type="component" value="Unassembled WGS sequence"/>
</dbReference>
<dbReference type="PANTHER" id="PTHR47197">
    <property type="entry name" value="PROTEIN NIRF"/>
    <property type="match status" value="1"/>
</dbReference>
<feature type="signal peptide" evidence="1">
    <location>
        <begin position="1"/>
        <end position="22"/>
    </location>
</feature>
<dbReference type="NCBIfam" id="TIGR02276">
    <property type="entry name" value="beta_rpt_yvtn"/>
    <property type="match status" value="3"/>
</dbReference>
<reference evidence="2 3" key="1">
    <citation type="journal article" date="2012" name="Science">
        <title>Ecological populations of bacteria act as socially cohesive units of antibiotic production and resistance.</title>
        <authorList>
            <person name="Cordero O.X."/>
            <person name="Wildschutte H."/>
            <person name="Kirkup B."/>
            <person name="Proehl S."/>
            <person name="Ngo L."/>
            <person name="Hussain F."/>
            <person name="Le Roux F."/>
            <person name="Mincer T."/>
            <person name="Polz M.F."/>
        </authorList>
    </citation>
    <scope>NUCLEOTIDE SEQUENCE [LARGE SCALE GENOMIC DNA]</scope>
    <source>
        <strain evidence="2 3">FF-454</strain>
    </source>
</reference>
<dbReference type="NCBIfam" id="TIGR03866">
    <property type="entry name" value="PQQ_ABC_repeats"/>
    <property type="match status" value="1"/>
</dbReference>
<dbReference type="Pfam" id="PF10282">
    <property type="entry name" value="Lactonase"/>
    <property type="match status" value="2"/>
</dbReference>
<dbReference type="SUPFAM" id="SSF50974">
    <property type="entry name" value="Nitrous oxide reductase, N-terminal domain"/>
    <property type="match status" value="1"/>
</dbReference>
<keyword evidence="3" id="KW-1185">Reference proteome</keyword>
<proteinExistence type="predicted"/>
<dbReference type="InterPro" id="IPR022456">
    <property type="entry name" value="PQQ_b_propeller"/>
</dbReference>
<evidence type="ECO:0000256" key="1">
    <source>
        <dbReference type="SAM" id="SignalP"/>
    </source>
</evidence>
<dbReference type="EMBL" id="AJWN02000065">
    <property type="protein sequence ID" value="OEE60537.1"/>
    <property type="molecule type" value="Genomic_DNA"/>
</dbReference>
<sequence>MTLTRTLLAMTLATMLAAPAFAKEFAYVANEKDDTLSVIDMDTMEVVNTIAVGDRPRGIELSKDGTQLYICASESDTVQVLDLATNTLVGELPSGEDPELFALHPDGKRLYIANEDDALMTVVDIPSASVIAQVEVGVEPEGVAVSPDGNTAIITSETSNMVHWIDTKTNAMVHNTLVDARPRYAEFSPDGKQLWVSAEIGGTVSVIDTASKEIIKKINFAPKGVHKDKVQPVGVRLTADGKTAFVALGPANHVAVVNTDTLEVEDYLLVGRRVWQMAFNGAQDRLLATNGVSGDVSIIDVPNRKVLKTVKVGRYPWGVAVKEAN</sequence>
<dbReference type="Gene3D" id="2.130.10.10">
    <property type="entry name" value="YVTN repeat-like/Quinoprotein amine dehydrogenase"/>
    <property type="match status" value="2"/>
</dbReference>
<organism evidence="2 3">
    <name type="scientific">Enterovibrio norvegicus FF-454</name>
    <dbReference type="NCBI Taxonomy" id="1185651"/>
    <lineage>
        <taxon>Bacteria</taxon>
        <taxon>Pseudomonadati</taxon>
        <taxon>Pseudomonadota</taxon>
        <taxon>Gammaproteobacteria</taxon>
        <taxon>Vibrionales</taxon>
        <taxon>Vibrionaceae</taxon>
        <taxon>Enterovibrio</taxon>
    </lineage>
</organism>
<keyword evidence="1" id="KW-0732">Signal</keyword>
<dbReference type="InterPro" id="IPR015943">
    <property type="entry name" value="WD40/YVTN_repeat-like_dom_sf"/>
</dbReference>
<dbReference type="InterPro" id="IPR011964">
    <property type="entry name" value="YVTN_b-propeller_repeat"/>
</dbReference>
<evidence type="ECO:0008006" key="4">
    <source>
        <dbReference type="Google" id="ProtNLM"/>
    </source>
</evidence>
<dbReference type="RefSeq" id="WP_016959085.1">
    <property type="nucleotide sequence ID" value="NZ_AJWN02000065.1"/>
</dbReference>